<dbReference type="VEuPathDB" id="FungiDB:BTJ68_05359"/>
<dbReference type="EMBL" id="QWIJ01001274">
    <property type="protein sequence ID" value="RMX75549.1"/>
    <property type="molecule type" value="Genomic_DNA"/>
</dbReference>
<gene>
    <name evidence="1" type="ORF">D0869_11517</name>
</gene>
<evidence type="ECO:0000313" key="2">
    <source>
        <dbReference type="Proteomes" id="UP000281245"/>
    </source>
</evidence>
<protein>
    <submittedName>
        <fullName evidence="1">Uncharacterized protein</fullName>
    </submittedName>
</protein>
<accession>A0A3M6WAP4</accession>
<reference evidence="1 2" key="1">
    <citation type="journal article" date="2018" name="BMC Genomics">
        <title>Genomic evidence for intraspecific hybridization in a clonal and extremely halotolerant yeast.</title>
        <authorList>
            <person name="Gostincar C."/>
            <person name="Stajich J.E."/>
            <person name="Zupancic J."/>
            <person name="Zalar P."/>
            <person name="Gunde-Cimerman N."/>
        </authorList>
    </citation>
    <scope>NUCLEOTIDE SEQUENCE [LARGE SCALE GENOMIC DNA]</scope>
    <source>
        <strain evidence="1 2">EXF-6656</strain>
    </source>
</reference>
<evidence type="ECO:0000313" key="1">
    <source>
        <dbReference type="EMBL" id="RMX75549.1"/>
    </source>
</evidence>
<dbReference type="AlphaFoldDB" id="A0A3M6WAP4"/>
<name>A0A3M6WAP4_HORWE</name>
<dbReference type="Proteomes" id="UP000281245">
    <property type="component" value="Unassembled WGS sequence"/>
</dbReference>
<comment type="caution">
    <text evidence="1">The sequence shown here is derived from an EMBL/GenBank/DDBJ whole genome shotgun (WGS) entry which is preliminary data.</text>
</comment>
<proteinExistence type="predicted"/>
<organism evidence="1 2">
    <name type="scientific">Hortaea werneckii</name>
    <name type="common">Black yeast</name>
    <name type="synonym">Cladosporium werneckii</name>
    <dbReference type="NCBI Taxonomy" id="91943"/>
    <lineage>
        <taxon>Eukaryota</taxon>
        <taxon>Fungi</taxon>
        <taxon>Dikarya</taxon>
        <taxon>Ascomycota</taxon>
        <taxon>Pezizomycotina</taxon>
        <taxon>Dothideomycetes</taxon>
        <taxon>Dothideomycetidae</taxon>
        <taxon>Mycosphaerellales</taxon>
        <taxon>Teratosphaeriaceae</taxon>
        <taxon>Hortaea</taxon>
    </lineage>
</organism>
<sequence length="143" mass="15059">MAGLAATALAEAYTELSPAQSSEIYSKIQTLSATRPVVISVQDAVRSQLPADTFPDPSVGPFFQEDFASLAQAESPVFTEAPWFPSISTDLQAAYRTLEDPALAGGHNVCDANSIVLNARASKLHAVLTVEFSISTGINGAQM</sequence>